<dbReference type="AlphaFoldDB" id="A0A6J8E7X9"/>
<proteinExistence type="predicted"/>
<feature type="region of interest" description="Disordered" evidence="1">
    <location>
        <begin position="1"/>
        <end position="28"/>
    </location>
</feature>
<organism evidence="2 3">
    <name type="scientific">Mytilus coruscus</name>
    <name type="common">Sea mussel</name>
    <dbReference type="NCBI Taxonomy" id="42192"/>
    <lineage>
        <taxon>Eukaryota</taxon>
        <taxon>Metazoa</taxon>
        <taxon>Spiralia</taxon>
        <taxon>Lophotrochozoa</taxon>
        <taxon>Mollusca</taxon>
        <taxon>Bivalvia</taxon>
        <taxon>Autobranchia</taxon>
        <taxon>Pteriomorphia</taxon>
        <taxon>Mytilida</taxon>
        <taxon>Mytiloidea</taxon>
        <taxon>Mytilidae</taxon>
        <taxon>Mytilinae</taxon>
        <taxon>Mytilus</taxon>
    </lineage>
</organism>
<accession>A0A6J8E7X9</accession>
<keyword evidence="3" id="KW-1185">Reference proteome</keyword>
<sequence>MNKQMLTYSSPLTTADETHDSPILYDPSPPINDQRVHVHEETPLMVKPSRHPKSTTNIQSEIEQLEAQCEHLNLELCKAKLEKEQSNLTKALVVELQALPSKEANQTPISGMQIKKAKQITECLFLTSLDSIEEEGHIVEIGGGARIQIDRKKTSLSQVTLEQWGFASHDILTELIRTDELSPLEIKGYFSYTQSIFKTSSQSYLA</sequence>
<evidence type="ECO:0000313" key="3">
    <source>
        <dbReference type="Proteomes" id="UP000507470"/>
    </source>
</evidence>
<dbReference type="Proteomes" id="UP000507470">
    <property type="component" value="Unassembled WGS sequence"/>
</dbReference>
<reference evidence="2 3" key="1">
    <citation type="submission" date="2020-06" db="EMBL/GenBank/DDBJ databases">
        <authorList>
            <person name="Li R."/>
            <person name="Bekaert M."/>
        </authorList>
    </citation>
    <scope>NUCLEOTIDE SEQUENCE [LARGE SCALE GENOMIC DNA]</scope>
    <source>
        <strain evidence="3">wild</strain>
    </source>
</reference>
<name>A0A6J8E7X9_MYTCO</name>
<gene>
    <name evidence="2" type="ORF">MCOR_48855</name>
</gene>
<dbReference type="EMBL" id="CACVKT020008611">
    <property type="protein sequence ID" value="CAC5416216.1"/>
    <property type="molecule type" value="Genomic_DNA"/>
</dbReference>
<evidence type="ECO:0000313" key="2">
    <source>
        <dbReference type="EMBL" id="CAC5416216.1"/>
    </source>
</evidence>
<protein>
    <submittedName>
        <fullName evidence="2">Uncharacterized protein</fullName>
    </submittedName>
</protein>
<feature type="compositionally biased region" description="Polar residues" evidence="1">
    <location>
        <begin position="1"/>
        <end position="15"/>
    </location>
</feature>
<evidence type="ECO:0000256" key="1">
    <source>
        <dbReference type="SAM" id="MobiDB-lite"/>
    </source>
</evidence>